<organism evidence="1 2">
    <name type="scientific">Candidatus Sodalis endolongispinus</name>
    <dbReference type="NCBI Taxonomy" id="2812662"/>
    <lineage>
        <taxon>Bacteria</taxon>
        <taxon>Pseudomonadati</taxon>
        <taxon>Pseudomonadota</taxon>
        <taxon>Gammaproteobacteria</taxon>
        <taxon>Enterobacterales</taxon>
        <taxon>Bruguierivoracaceae</taxon>
        <taxon>Sodalis</taxon>
    </lineage>
</organism>
<comment type="caution">
    <text evidence="1">The sequence shown here is derived from an EMBL/GenBank/DDBJ whole genome shotgun (WGS) entry which is preliminary data.</text>
</comment>
<dbReference type="EMBL" id="JAFJYC010000001">
    <property type="protein sequence ID" value="MBT9432551.1"/>
    <property type="molecule type" value="Genomic_DNA"/>
</dbReference>
<dbReference type="Pfam" id="PF01963">
    <property type="entry name" value="TraB_PrgY_gumN"/>
    <property type="match status" value="1"/>
</dbReference>
<dbReference type="InterPro" id="IPR002816">
    <property type="entry name" value="TraB/PrgY/GumN_fam"/>
</dbReference>
<dbReference type="RefSeq" id="WP_215669684.1">
    <property type="nucleotide sequence ID" value="NZ_JAFJYC010000001.1"/>
</dbReference>
<dbReference type="CDD" id="cd14789">
    <property type="entry name" value="Tiki"/>
    <property type="match status" value="1"/>
</dbReference>
<proteinExistence type="predicted"/>
<dbReference type="InterPro" id="IPR047111">
    <property type="entry name" value="YbaP-like"/>
</dbReference>
<gene>
    <name evidence="1" type="ORF">JZM24_11225</name>
</gene>
<name>A0ABS5YEL2_9GAMM</name>
<evidence type="ECO:0000313" key="2">
    <source>
        <dbReference type="Proteomes" id="UP000811282"/>
    </source>
</evidence>
<dbReference type="PANTHER" id="PTHR40590">
    <property type="entry name" value="CYTOPLASMIC PROTEIN-RELATED"/>
    <property type="match status" value="1"/>
</dbReference>
<sequence>MITVLRRLASLLSALTPATFPWPGMDVSLVSGRQFHLVGSIHMGTSAMAPLPARLLERLKQAQALIVEADITASTPLASADEAQTPLRDRLSASHYDRVRQLSEEYHFDLAALDALPAWHVALLLQSRQAERLGLRADYGIDYQLIQAARANDQTIIELEGPEEQLGLLRRLPDQGAALLADTLTHWHTNARLLQVMIGWWLESRPVDVRQAFPSTFSQDLYSYLMTDRNHRWKSTLQQLPPGAYVVAVGALHLYGADNLPGLLRQ</sequence>
<dbReference type="Proteomes" id="UP000811282">
    <property type="component" value="Unassembled WGS sequence"/>
</dbReference>
<reference evidence="1 2" key="1">
    <citation type="journal article" date="2021" name="Genome Biol. Evol.">
        <title>The evolution of interdependence in a four-way mealybug symbiosis.</title>
        <authorList>
            <person name="Garber A.I."/>
            <person name="Kupper M."/>
            <person name="Laetsch D.R."/>
            <person name="Weldon S.R."/>
            <person name="Ladinsky M.S."/>
            <person name="Bjorkman P.J."/>
            <person name="McCutcheon J.P."/>
        </authorList>
    </citation>
    <scope>NUCLEOTIDE SEQUENCE [LARGE SCALE GENOMIC DNA]</scope>
    <source>
        <strain evidence="1">SOD</strain>
    </source>
</reference>
<protein>
    <submittedName>
        <fullName evidence="1">TraB/GumN family protein</fullName>
    </submittedName>
</protein>
<keyword evidence="2" id="KW-1185">Reference proteome</keyword>
<dbReference type="PANTHER" id="PTHR40590:SF1">
    <property type="entry name" value="CYTOPLASMIC PROTEIN"/>
    <property type="match status" value="1"/>
</dbReference>
<evidence type="ECO:0000313" key="1">
    <source>
        <dbReference type="EMBL" id="MBT9432551.1"/>
    </source>
</evidence>
<accession>A0ABS5YEL2</accession>